<keyword id="KW-0903">Direct protein sequencing</keyword>
<dbReference type="Gene3D" id="3.40.50.1780">
    <property type="match status" value="1"/>
</dbReference>
<evidence type="ECO:0000313" key="2">
    <source>
        <dbReference type="PIR" id="S29283"/>
    </source>
</evidence>
<feature type="region of interest" description="Disordered" evidence="1">
    <location>
        <begin position="1"/>
        <end position="25"/>
    </location>
</feature>
<feature type="non-terminal residue" evidence="2">
    <location>
        <position position="1"/>
    </location>
</feature>
<protein>
    <submittedName>
        <fullName evidence="2">Hydrogenase (Fe) large chain</fullName>
        <ecNumber evidence="2">1.18.99.1</ecNumber>
    </submittedName>
</protein>
<dbReference type="EC" id="1.18.99.1" evidence="2"/>
<dbReference type="PIR" id="S29283">
    <property type="entry name" value="S29283"/>
</dbReference>
<reference evidence="2" key="1">
    <citation type="journal article" date="1992" name="Eur. J. Biochem.">
        <title>Further characterization of the [Fe]-hydrogenase from Desulfovibrio desulfuricans ATCC 7757.</title>
        <authorList>
            <person name="Hatchikian E.C."/>
            <person name="Forget N."/>
            <person name="Fernandez V.M."/>
            <person name="Williams R."/>
            <person name="Cammack R."/>
        </authorList>
    </citation>
    <scope>PROTEIN SEQUENCE</scope>
</reference>
<name>Q7M0Y1_DESDE</name>
<feature type="non-terminal residue" evidence="2">
    <location>
        <position position="25"/>
    </location>
</feature>
<evidence type="ECO:0000256" key="1">
    <source>
        <dbReference type="SAM" id="MobiDB-lite"/>
    </source>
</evidence>
<accession>Q7M0Y1</accession>
<organism evidence="2">
    <name type="scientific">Desulfovibrio desulfuricans</name>
    <dbReference type="NCBI Taxonomy" id="876"/>
    <lineage>
        <taxon>Bacteria</taxon>
        <taxon>Pseudomonadati</taxon>
        <taxon>Thermodesulfobacteriota</taxon>
        <taxon>Desulfovibrionia</taxon>
        <taxon>Desulfovibrionales</taxon>
        <taxon>Desulfovibrionaceae</taxon>
        <taxon>Desulfovibrio</taxon>
    </lineage>
</organism>
<dbReference type="AlphaFoldDB" id="Q7M0Y1"/>
<sequence>SRTVMERIEYEMHTPDPKADPDKLH</sequence>
<proteinExistence type="evidence at protein level"/>